<dbReference type="PROSITE" id="PS51257">
    <property type="entry name" value="PROKAR_LIPOPROTEIN"/>
    <property type="match status" value="1"/>
</dbReference>
<dbReference type="HOGENOM" id="CLU_026228_6_0_10"/>
<dbReference type="Pfam" id="PF12849">
    <property type="entry name" value="PBP_like_2"/>
    <property type="match status" value="1"/>
</dbReference>
<dbReference type="CDD" id="cd13566">
    <property type="entry name" value="PBP2_phosphate"/>
    <property type="match status" value="1"/>
</dbReference>
<evidence type="ECO:0000259" key="6">
    <source>
        <dbReference type="Pfam" id="PF12849"/>
    </source>
</evidence>
<dbReference type="NCBIfam" id="TIGR02136">
    <property type="entry name" value="ptsS_2"/>
    <property type="match status" value="1"/>
</dbReference>
<dbReference type="KEGG" id="ial:IALB_1902"/>
<reference evidence="7 8" key="1">
    <citation type="journal article" date="2012" name="Front. Microbiol.">
        <title>Complete genome of Ignavibacterium album, a metabolically versatile, flagellated, facultative anaerobe from the phylum Chlorobi.</title>
        <authorList>
            <person name="Liu Z."/>
            <person name="Frigaard N.-U."/>
            <person name="Vogl K."/>
            <person name="Iino T."/>
            <person name="Ohkuma M."/>
            <person name="Overmann J."/>
            <person name="Bryant D.A."/>
        </authorList>
    </citation>
    <scope>NUCLEOTIDE SEQUENCE [LARGE SCALE GENOMIC DNA]</scope>
    <source>
        <strain evidence="8">DSM 19864 / JCM 16511 / NBRC 101810 / Mat9-16</strain>
    </source>
</reference>
<gene>
    <name evidence="7" type="primary">pstS</name>
    <name evidence="7" type="ordered locus">IALB_1902</name>
</gene>
<keyword evidence="8" id="KW-1185">Reference proteome</keyword>
<dbReference type="InterPro" id="IPR050811">
    <property type="entry name" value="Phosphate_ABC_transporter"/>
</dbReference>
<keyword evidence="3 4" id="KW-0732">Signal</keyword>
<dbReference type="STRING" id="945713.IALB_1902"/>
<dbReference type="InterPro" id="IPR011862">
    <property type="entry name" value="Phos-bd"/>
</dbReference>
<evidence type="ECO:0000256" key="5">
    <source>
        <dbReference type="SAM" id="MobiDB-lite"/>
    </source>
</evidence>
<feature type="compositionally biased region" description="Polar residues" evidence="5">
    <location>
        <begin position="35"/>
        <end position="55"/>
    </location>
</feature>
<comment type="function">
    <text evidence="4">Involved in the system for phosphate transport across the cytoplasmic membrane.</text>
</comment>
<dbReference type="PATRIC" id="fig|945713.3.peg.1908"/>
<comment type="similarity">
    <text evidence="1 4">Belongs to the PstS family.</text>
</comment>
<evidence type="ECO:0000256" key="2">
    <source>
        <dbReference type="ARBA" id="ARBA00022448"/>
    </source>
</evidence>
<dbReference type="Gene3D" id="3.40.190.10">
    <property type="entry name" value="Periplasmic binding protein-like II"/>
    <property type="match status" value="2"/>
</dbReference>
<feature type="chain" id="PRO_5027147113" description="Phosphate-binding protein" evidence="4">
    <location>
        <begin position="24"/>
        <end position="357"/>
    </location>
</feature>
<evidence type="ECO:0000256" key="3">
    <source>
        <dbReference type="ARBA" id="ARBA00022729"/>
    </source>
</evidence>
<dbReference type="GO" id="GO:0042301">
    <property type="term" value="F:phosphate ion binding"/>
    <property type="evidence" value="ECO:0007669"/>
    <property type="project" value="UniProtKB-UniRule"/>
</dbReference>
<feature type="region of interest" description="Disordered" evidence="5">
    <location>
        <begin position="30"/>
        <end position="55"/>
    </location>
</feature>
<dbReference type="OrthoDB" id="9783488at2"/>
<organism evidence="7 8">
    <name type="scientific">Ignavibacterium album (strain DSM 19864 / JCM 16511 / NBRC 101810 / Mat9-16)</name>
    <dbReference type="NCBI Taxonomy" id="945713"/>
    <lineage>
        <taxon>Bacteria</taxon>
        <taxon>Pseudomonadati</taxon>
        <taxon>Ignavibacteriota</taxon>
        <taxon>Ignavibacteria</taxon>
        <taxon>Ignavibacteriales</taxon>
        <taxon>Ignavibacteriaceae</taxon>
        <taxon>Ignavibacterium</taxon>
    </lineage>
</organism>
<dbReference type="SUPFAM" id="SSF53850">
    <property type="entry name" value="Periplasmic binding protein-like II"/>
    <property type="match status" value="1"/>
</dbReference>
<dbReference type="PANTHER" id="PTHR30570">
    <property type="entry name" value="PERIPLASMIC PHOSPHATE BINDING COMPONENT OF PHOSPHATE ABC TRANSPORTER"/>
    <property type="match status" value="1"/>
</dbReference>
<protein>
    <recommendedName>
        <fullName evidence="4">Phosphate-binding protein</fullName>
    </recommendedName>
</protein>
<dbReference type="EMBL" id="CP003418">
    <property type="protein sequence ID" value="AFH49608.1"/>
    <property type="molecule type" value="Genomic_DNA"/>
</dbReference>
<feature type="signal peptide" evidence="4">
    <location>
        <begin position="1"/>
        <end position="23"/>
    </location>
</feature>
<dbReference type="Proteomes" id="UP000007394">
    <property type="component" value="Chromosome"/>
</dbReference>
<proteinExistence type="inferred from homology"/>
<dbReference type="eggNOG" id="COG0226">
    <property type="taxonomic scope" value="Bacteria"/>
</dbReference>
<name>I0AKV1_IGNAJ</name>
<evidence type="ECO:0000313" key="8">
    <source>
        <dbReference type="Proteomes" id="UP000007394"/>
    </source>
</evidence>
<keyword evidence="4" id="KW-0592">Phosphate transport</keyword>
<evidence type="ECO:0000256" key="4">
    <source>
        <dbReference type="RuleBase" id="RU367119"/>
    </source>
</evidence>
<dbReference type="AlphaFoldDB" id="I0AKV1"/>
<dbReference type="GO" id="GO:0006817">
    <property type="term" value="P:phosphate ion transport"/>
    <property type="evidence" value="ECO:0007669"/>
    <property type="project" value="UniProtKB-UniRule"/>
</dbReference>
<evidence type="ECO:0000256" key="1">
    <source>
        <dbReference type="ARBA" id="ARBA00008725"/>
    </source>
</evidence>
<feature type="domain" description="PBP" evidence="6">
    <location>
        <begin position="73"/>
        <end position="329"/>
    </location>
</feature>
<dbReference type="InterPro" id="IPR024370">
    <property type="entry name" value="PBP_domain"/>
</dbReference>
<evidence type="ECO:0000313" key="7">
    <source>
        <dbReference type="EMBL" id="AFH49608.1"/>
    </source>
</evidence>
<dbReference type="PANTHER" id="PTHR30570:SF6">
    <property type="entry name" value="PHOSPHATE-BINDING PROTEIN PSTS"/>
    <property type="match status" value="1"/>
</dbReference>
<accession>I0AKV1</accession>
<dbReference type="RefSeq" id="WP_014560757.1">
    <property type="nucleotide sequence ID" value="NC_017464.1"/>
</dbReference>
<keyword evidence="2 4" id="KW-0813">Transport</keyword>
<sequence>MLKTKFASLIFFIAILSSFLLFSCGEKKDDVSPKQEGTQTEQSAIESNQKTETTDATAVKVDPNIPHYTKVAGISGNLSSIGSDTMNNLLTLWLEGFKRYYPNVNIQVEGKGSSTAPPALISGTAQLGPMSRDMKQEEIDAFEKKFGYKPTELRVAIDALAVYVNKDNPLKGLTLPQVDAIFSKTRRGGYKTDIAKWGDLGLTGDWTNRGISLYGRNSASGTYGYFKEHALFKGDFKDQVKEQPGSASVVQGVTEDRYGIGYSGIGYRTSGVIALPLAKSENDEFHLPDYENCLNGKYPLSRYLNIYINKAPNKPVDPLLKEFLKFVLSYEGQEVVVKDGYLPLTYELVKKELAKLD</sequence>